<dbReference type="SUPFAM" id="SSF81648">
    <property type="entry name" value="a domain/subunit of cytochrome bc1 complex (Ubiquinol-cytochrome c reductase)"/>
    <property type="match status" value="1"/>
</dbReference>
<dbReference type="InterPro" id="IPR005798">
    <property type="entry name" value="Cyt_b/b6_C"/>
</dbReference>
<keyword evidence="9" id="KW-0999">Mitochondrion inner membrane</keyword>
<accession>A0A342B8T8</accession>
<evidence type="ECO:0000256" key="6">
    <source>
        <dbReference type="ARBA" id="ARBA00022660"/>
    </source>
</evidence>
<dbReference type="PIRSF" id="PIRSF038885">
    <property type="entry name" value="COB"/>
    <property type="match status" value="1"/>
</dbReference>
<feature type="transmembrane region" description="Helical" evidence="19">
    <location>
        <begin position="78"/>
        <end position="99"/>
    </location>
</feature>
<feature type="transmembrane region" description="Helical" evidence="19">
    <location>
        <begin position="141"/>
        <end position="159"/>
    </location>
</feature>
<feature type="transmembrane region" description="Helical" evidence="19">
    <location>
        <begin position="230"/>
        <end position="251"/>
    </location>
</feature>
<feature type="transmembrane region" description="Helical" evidence="19">
    <location>
        <begin position="347"/>
        <end position="373"/>
    </location>
</feature>
<evidence type="ECO:0000256" key="7">
    <source>
        <dbReference type="ARBA" id="ARBA00022692"/>
    </source>
</evidence>
<sequence length="380" mass="42448">MAPNLRKNHQILKIINDALIDLPAPSNISTWWNFGSLLGVCLITQIVTGLLLAMHYTADTNLAFSSVAHMCRDVQFGWLIRNLHANGASFFFICIYLHIGRGIYYGSYLYKETWNIGVILLLTLMATAFVGYVLPWGQMSFWGATVITNLFSAIPYIGQTLVEWAWGGFSVDNPTLTRFFALHFLLPFVIVGLTLVHLTFLHETGSNNPLGIPSDCDKIPFHPYYTIKDVLGFILMLSLLVSLALFSPNLLGDPENFTPANPLVTPPHIKPEWYFLFAYAILRSIPNKLGGVLALAASILVLFLMPLLHTSKLRSMTFRPLSQILFWALVANVLILTWVGSQPVEHPFIIIGQLASLSYFTIILILFPLAAALENKLLKL</sequence>
<evidence type="ECO:0000256" key="3">
    <source>
        <dbReference type="ARBA" id="ARBA00013531"/>
    </source>
</evidence>
<comment type="cofactor">
    <cofactor evidence="18">
        <name>heme</name>
        <dbReference type="ChEBI" id="CHEBI:30413"/>
    </cofactor>
    <text evidence="18">Binds 2 heme groups non-covalently.</text>
</comment>
<comment type="function">
    <text evidence="1 19">Component of the ubiquinol-cytochrome c reductase complex (complex III or cytochrome b-c1 complex) that is part of the mitochondrial respiratory chain. The b-c1 complex mediates electron transfer from ubiquinol to cytochrome c. Contributes to the generation of a proton gradient across the mitochondrial membrane that is then used for ATP synthesis.</text>
</comment>
<evidence type="ECO:0000256" key="10">
    <source>
        <dbReference type="ARBA" id="ARBA00022982"/>
    </source>
</evidence>
<dbReference type="PROSITE" id="PS51003">
    <property type="entry name" value="CYTB_CTER"/>
    <property type="match status" value="1"/>
</dbReference>
<feature type="transmembrane region" description="Helical" evidence="19">
    <location>
        <begin position="320"/>
        <end position="341"/>
    </location>
</feature>
<keyword evidence="12 18" id="KW-0408">Iron</keyword>
<dbReference type="GO" id="GO:0006122">
    <property type="term" value="P:mitochondrial electron transport, ubiquinol to cytochrome c"/>
    <property type="evidence" value="ECO:0007669"/>
    <property type="project" value="TreeGrafter"/>
</dbReference>
<evidence type="ECO:0000256" key="1">
    <source>
        <dbReference type="ARBA" id="ARBA00002566"/>
    </source>
</evidence>
<organism evidence="22">
    <name type="scientific">Icterus bullockii</name>
    <name type="common">Bullock's oriole</name>
    <name type="synonym">Icterus bullockiorum</name>
    <dbReference type="NCBI Taxonomy" id="84822"/>
    <lineage>
        <taxon>Eukaryota</taxon>
        <taxon>Metazoa</taxon>
        <taxon>Chordata</taxon>
        <taxon>Craniata</taxon>
        <taxon>Vertebrata</taxon>
        <taxon>Euteleostomi</taxon>
        <taxon>Archelosauria</taxon>
        <taxon>Archosauria</taxon>
        <taxon>Dinosauria</taxon>
        <taxon>Saurischia</taxon>
        <taxon>Theropoda</taxon>
        <taxon>Coelurosauria</taxon>
        <taxon>Aves</taxon>
        <taxon>Neognathae</taxon>
        <taxon>Neoaves</taxon>
        <taxon>Telluraves</taxon>
        <taxon>Australaves</taxon>
        <taxon>Passeriformes</taxon>
        <taxon>Passeroidea</taxon>
        <taxon>Icteridae</taxon>
        <taxon>Icterus</taxon>
    </lineage>
</organism>
<comment type="subcellular location">
    <subcellularLocation>
        <location evidence="2">Mitochondrion inner membrane</location>
        <topology evidence="2">Multi-pass membrane protein</topology>
    </subcellularLocation>
</comment>
<dbReference type="FunFam" id="1.20.810.10:FF:000002">
    <property type="entry name" value="Cytochrome b"/>
    <property type="match status" value="1"/>
</dbReference>
<evidence type="ECO:0000259" key="20">
    <source>
        <dbReference type="PROSITE" id="PS51002"/>
    </source>
</evidence>
<protein>
    <recommendedName>
        <fullName evidence="3 19">Cytochrome b</fullName>
    </recommendedName>
</protein>
<dbReference type="GO" id="GO:0045275">
    <property type="term" value="C:respiratory chain complex III"/>
    <property type="evidence" value="ECO:0007669"/>
    <property type="project" value="InterPro"/>
</dbReference>
<feature type="binding site" description="axial binding residue" evidence="18">
    <location>
        <position position="197"/>
    </location>
    <ligand>
        <name>heme b</name>
        <dbReference type="ChEBI" id="CHEBI:60344"/>
        <label>b566</label>
    </ligand>
    <ligandPart>
        <name>Fe</name>
        <dbReference type="ChEBI" id="CHEBI:18248"/>
    </ligandPart>
</feature>
<evidence type="ECO:0000256" key="14">
    <source>
        <dbReference type="ARBA" id="ARBA00023128"/>
    </source>
</evidence>
<evidence type="ECO:0000256" key="2">
    <source>
        <dbReference type="ARBA" id="ARBA00004448"/>
    </source>
</evidence>
<evidence type="ECO:0000256" key="12">
    <source>
        <dbReference type="ARBA" id="ARBA00023004"/>
    </source>
</evidence>
<dbReference type="GO" id="GO:0005743">
    <property type="term" value="C:mitochondrial inner membrane"/>
    <property type="evidence" value="ECO:0007669"/>
    <property type="project" value="UniProtKB-SubCell"/>
</dbReference>
<keyword evidence="10 19" id="KW-0249">Electron transport</keyword>
<feature type="transmembrane region" description="Helical" evidence="19">
    <location>
        <begin position="179"/>
        <end position="201"/>
    </location>
</feature>
<feature type="binding site" description="axial binding residue" evidence="18">
    <location>
        <position position="183"/>
    </location>
    <ligand>
        <name>heme b</name>
        <dbReference type="ChEBI" id="CHEBI:60344"/>
        <label>b562</label>
    </ligand>
    <ligandPart>
        <name>Fe</name>
        <dbReference type="ChEBI" id="CHEBI:18248"/>
    </ligandPart>
</feature>
<keyword evidence="5 18" id="KW-0349">Heme</keyword>
<dbReference type="InterPro" id="IPR048260">
    <property type="entry name" value="Cytochrome_b_C_euk/bac"/>
</dbReference>
<feature type="binding site" description="axial binding residue" evidence="18">
    <location>
        <position position="98"/>
    </location>
    <ligand>
        <name>heme b</name>
        <dbReference type="ChEBI" id="CHEBI:60344"/>
        <label>b566</label>
    </ligand>
    <ligandPart>
        <name>Fe</name>
        <dbReference type="ChEBI" id="CHEBI:18248"/>
    </ligandPart>
</feature>
<keyword evidence="4 19" id="KW-0813">Transport</keyword>
<comment type="cofactor">
    <cofactor evidence="19">
        <name>heme b</name>
        <dbReference type="ChEBI" id="CHEBI:60344"/>
    </cofactor>
    <text evidence="19">Binds 2 heme groups non-covalently.</text>
</comment>
<keyword evidence="13" id="KW-0830">Ubiquinone</keyword>
<evidence type="ECO:0000256" key="8">
    <source>
        <dbReference type="ARBA" id="ARBA00022723"/>
    </source>
</evidence>
<keyword evidence="6 19" id="KW-0679">Respiratory chain</keyword>
<evidence type="ECO:0000256" key="18">
    <source>
        <dbReference type="PIRSR" id="PIRSR038885-2"/>
    </source>
</evidence>
<evidence type="ECO:0000256" key="13">
    <source>
        <dbReference type="ARBA" id="ARBA00023075"/>
    </source>
</evidence>
<geneLocation type="mitochondrion" evidence="22"/>
<dbReference type="InterPro" id="IPR048259">
    <property type="entry name" value="Cytochrome_b_N_euk/bac"/>
</dbReference>
<feature type="binding site" evidence="17">
    <location>
        <position position="202"/>
    </location>
    <ligand>
        <name>a ubiquinone</name>
        <dbReference type="ChEBI" id="CHEBI:16389"/>
    </ligand>
</feature>
<evidence type="ECO:0000256" key="15">
    <source>
        <dbReference type="ARBA" id="ARBA00023136"/>
    </source>
</evidence>
<keyword evidence="11 19" id="KW-1133">Transmembrane helix</keyword>
<evidence type="ECO:0000256" key="4">
    <source>
        <dbReference type="ARBA" id="ARBA00022448"/>
    </source>
</evidence>
<dbReference type="Gene3D" id="1.20.810.10">
    <property type="entry name" value="Cytochrome Bc1 Complex, Chain C"/>
    <property type="match status" value="1"/>
</dbReference>
<dbReference type="InterPro" id="IPR016174">
    <property type="entry name" value="Di-haem_cyt_TM"/>
</dbReference>
<dbReference type="AlphaFoldDB" id="A0A342B8T8"/>
<feature type="domain" description="Cytochrome b/b6 N-terminal region profile" evidence="20">
    <location>
        <begin position="1"/>
        <end position="210"/>
    </location>
</feature>
<dbReference type="GO" id="GO:0046872">
    <property type="term" value="F:metal ion binding"/>
    <property type="evidence" value="ECO:0007669"/>
    <property type="project" value="UniProtKB-UniRule"/>
</dbReference>
<dbReference type="PANTHER" id="PTHR19271:SF16">
    <property type="entry name" value="CYTOCHROME B"/>
    <property type="match status" value="1"/>
</dbReference>
<feature type="transmembrane region" description="Helical" evidence="19">
    <location>
        <begin position="31"/>
        <end position="57"/>
    </location>
</feature>
<keyword evidence="7 19" id="KW-0812">Transmembrane</keyword>
<comment type="similarity">
    <text evidence="16 19">Belongs to the cytochrome b family.</text>
</comment>
<evidence type="ECO:0000313" key="22">
    <source>
        <dbReference type="EMBL" id="ACI31607.1"/>
    </source>
</evidence>
<dbReference type="CDD" id="cd00284">
    <property type="entry name" value="Cytochrome_b_N"/>
    <property type="match status" value="1"/>
</dbReference>
<reference evidence="22" key="1">
    <citation type="submission" date="2008-09" db="EMBL/GenBank/DDBJ databases">
        <title>Phylogenetics of the bird family Emberizidae inferred by mitochondrial genomes.</title>
        <authorList>
            <person name="Carson R.J."/>
            <person name="Spicer G.S."/>
        </authorList>
    </citation>
    <scope>NUCLEOTIDE SEQUENCE</scope>
</reference>
<keyword evidence="15 19" id="KW-0472">Membrane</keyword>
<proteinExistence type="inferred from homology"/>
<evidence type="ECO:0000256" key="19">
    <source>
        <dbReference type="RuleBase" id="RU362117"/>
    </source>
</evidence>
<dbReference type="GO" id="GO:0016491">
    <property type="term" value="F:oxidoreductase activity"/>
    <property type="evidence" value="ECO:0007669"/>
    <property type="project" value="UniProtKB-UniRule"/>
</dbReference>
<dbReference type="Pfam" id="PF00033">
    <property type="entry name" value="Cytochrome_B"/>
    <property type="match status" value="1"/>
</dbReference>
<keyword evidence="14 19" id="KW-0496">Mitochondrion</keyword>
<evidence type="ECO:0000256" key="16">
    <source>
        <dbReference type="ARBA" id="ARBA00061233"/>
    </source>
</evidence>
<keyword evidence="8 18" id="KW-0479">Metal-binding</keyword>
<gene>
    <name evidence="22" type="primary">CYTB</name>
</gene>
<dbReference type="Pfam" id="PF00032">
    <property type="entry name" value="Cytochrom_B_C"/>
    <property type="match status" value="1"/>
</dbReference>
<feature type="transmembrane region" description="Helical" evidence="19">
    <location>
        <begin position="289"/>
        <end position="308"/>
    </location>
</feature>
<dbReference type="PANTHER" id="PTHR19271">
    <property type="entry name" value="CYTOCHROME B"/>
    <property type="match status" value="1"/>
</dbReference>
<dbReference type="PROSITE" id="PS51002">
    <property type="entry name" value="CYTB_NTER"/>
    <property type="match status" value="1"/>
</dbReference>
<feature type="domain" description="Cytochrome b/b6 C-terminal region profile" evidence="21">
    <location>
        <begin position="211"/>
        <end position="380"/>
    </location>
</feature>
<feature type="binding site" description="axial binding residue" evidence="18">
    <location>
        <position position="84"/>
    </location>
    <ligand>
        <name>heme b</name>
        <dbReference type="ChEBI" id="CHEBI:60344"/>
        <label>b562</label>
    </ligand>
    <ligandPart>
        <name>Fe</name>
        <dbReference type="ChEBI" id="CHEBI:18248"/>
    </ligandPart>
</feature>
<dbReference type="EMBL" id="FJ236287">
    <property type="protein sequence ID" value="ACI31607.1"/>
    <property type="molecule type" value="Genomic_DNA"/>
</dbReference>
<evidence type="ECO:0000256" key="17">
    <source>
        <dbReference type="PIRSR" id="PIRSR038885-1"/>
    </source>
</evidence>
<dbReference type="InterPro" id="IPR005797">
    <property type="entry name" value="Cyt_b/b6_N"/>
</dbReference>
<dbReference type="SUPFAM" id="SSF81342">
    <property type="entry name" value="Transmembrane di-heme cytochromes"/>
    <property type="match status" value="1"/>
</dbReference>
<feature type="transmembrane region" description="Helical" evidence="19">
    <location>
        <begin position="114"/>
        <end position="134"/>
    </location>
</feature>
<dbReference type="InterPro" id="IPR027387">
    <property type="entry name" value="Cytb/b6-like_sf"/>
</dbReference>
<evidence type="ECO:0000259" key="21">
    <source>
        <dbReference type="PROSITE" id="PS51003"/>
    </source>
</evidence>
<dbReference type="CDD" id="cd00290">
    <property type="entry name" value="cytochrome_b_C"/>
    <property type="match status" value="1"/>
</dbReference>
<evidence type="ECO:0000256" key="9">
    <source>
        <dbReference type="ARBA" id="ARBA00022792"/>
    </source>
</evidence>
<dbReference type="GO" id="GO:0008121">
    <property type="term" value="F:quinol-cytochrome-c reductase activity"/>
    <property type="evidence" value="ECO:0007669"/>
    <property type="project" value="InterPro"/>
</dbReference>
<evidence type="ECO:0000256" key="11">
    <source>
        <dbReference type="ARBA" id="ARBA00022989"/>
    </source>
</evidence>
<evidence type="ECO:0000256" key="5">
    <source>
        <dbReference type="ARBA" id="ARBA00022617"/>
    </source>
</evidence>
<name>A0A342B8T8_ICTBL</name>
<dbReference type="InterPro" id="IPR030689">
    <property type="entry name" value="Cytochrome_b"/>
</dbReference>
<dbReference type="InterPro" id="IPR036150">
    <property type="entry name" value="Cyt_b/b6_C_sf"/>
</dbReference>